<comment type="caution">
    <text evidence="3">The sequence shown here is derived from an EMBL/GenBank/DDBJ whole genome shotgun (WGS) entry which is preliminary data.</text>
</comment>
<sequence length="323" mass="35084">MNPSQISAPGTEPQTSPMTQRTAPGRSFRRRLQVSWRIEGLPAAQVMMSGLVNAQFWSENSFWRPAAFWAGVAGVLSAGVTQNALDWRTLALALLLVDILWGSVWRLAGGRRQLLPLNSSILPRAQIWLPYLQPGSPAARIFSGDHGDVWALAFHVGLPTLLLAALAAAALGVEALLLTIAVAFLAIFGWIARHTLQGIPIFLAALVTIGLPWLLLMRQMTPDGADEWPALSLAACWVLHYWGETRMLAAPRDTVAMALLAIAEIGVCALLIFVQAPLWLAIIILLFLPTWLMVAQGASVGRRMQPFWLLALLLSALALGQTI</sequence>
<proteinExistence type="predicted"/>
<keyword evidence="2" id="KW-0812">Transmembrane</keyword>
<evidence type="ECO:0000313" key="3">
    <source>
        <dbReference type="EMBL" id="HDX32684.1"/>
    </source>
</evidence>
<reference evidence="3" key="1">
    <citation type="journal article" date="2020" name="mSystems">
        <title>Genome- and Community-Level Interaction Insights into Carbon Utilization and Element Cycling Functions of Hydrothermarchaeota in Hydrothermal Sediment.</title>
        <authorList>
            <person name="Zhou Z."/>
            <person name="Liu Y."/>
            <person name="Xu W."/>
            <person name="Pan J."/>
            <person name="Luo Z.H."/>
            <person name="Li M."/>
        </authorList>
    </citation>
    <scope>NUCLEOTIDE SEQUENCE [LARGE SCALE GENOMIC DNA]</scope>
    <source>
        <strain evidence="3">SpSt-289</strain>
    </source>
</reference>
<keyword evidence="2" id="KW-1133">Transmembrane helix</keyword>
<accession>A0A7C1JEL9</accession>
<name>A0A7C1JEL9_9CHLR</name>
<feature type="region of interest" description="Disordered" evidence="1">
    <location>
        <begin position="1"/>
        <end position="26"/>
    </location>
</feature>
<feature type="compositionally biased region" description="Polar residues" evidence="1">
    <location>
        <begin position="1"/>
        <end position="22"/>
    </location>
</feature>
<feature type="transmembrane region" description="Helical" evidence="2">
    <location>
        <begin position="255"/>
        <end position="272"/>
    </location>
</feature>
<feature type="transmembrane region" description="Helical" evidence="2">
    <location>
        <begin position="149"/>
        <end position="169"/>
    </location>
</feature>
<keyword evidence="2" id="KW-0472">Membrane</keyword>
<evidence type="ECO:0000256" key="1">
    <source>
        <dbReference type="SAM" id="MobiDB-lite"/>
    </source>
</evidence>
<feature type="transmembrane region" description="Helical" evidence="2">
    <location>
        <begin position="175"/>
        <end position="192"/>
    </location>
</feature>
<feature type="transmembrane region" description="Helical" evidence="2">
    <location>
        <begin position="199"/>
        <end position="216"/>
    </location>
</feature>
<protein>
    <submittedName>
        <fullName evidence="3">Uncharacterized protein</fullName>
    </submittedName>
</protein>
<dbReference type="EMBL" id="DSMG01000151">
    <property type="protein sequence ID" value="HDX32684.1"/>
    <property type="molecule type" value="Genomic_DNA"/>
</dbReference>
<feature type="transmembrane region" description="Helical" evidence="2">
    <location>
        <begin position="278"/>
        <end position="294"/>
    </location>
</feature>
<evidence type="ECO:0000256" key="2">
    <source>
        <dbReference type="SAM" id="Phobius"/>
    </source>
</evidence>
<dbReference type="AlphaFoldDB" id="A0A7C1JEL9"/>
<gene>
    <name evidence="3" type="ORF">ENQ20_14530</name>
</gene>
<organism evidence="3">
    <name type="scientific">Caldilinea aerophila</name>
    <dbReference type="NCBI Taxonomy" id="133453"/>
    <lineage>
        <taxon>Bacteria</taxon>
        <taxon>Bacillati</taxon>
        <taxon>Chloroflexota</taxon>
        <taxon>Caldilineae</taxon>
        <taxon>Caldilineales</taxon>
        <taxon>Caldilineaceae</taxon>
        <taxon>Caldilinea</taxon>
    </lineage>
</organism>